<comment type="subcellular location">
    <subcellularLocation>
        <location evidence="2">Membrane</location>
    </subcellularLocation>
</comment>
<dbReference type="PANTHER" id="PTHR44936:SF9">
    <property type="entry name" value="SENSOR PROTEIN CREC"/>
    <property type="match status" value="1"/>
</dbReference>
<gene>
    <name evidence="16" type="ORF">MLAC_33260</name>
</gene>
<evidence type="ECO:0000256" key="6">
    <source>
        <dbReference type="ARBA" id="ARBA00022692"/>
    </source>
</evidence>
<feature type="transmembrane region" description="Helical" evidence="13">
    <location>
        <begin position="328"/>
        <end position="349"/>
    </location>
</feature>
<evidence type="ECO:0000313" key="16">
    <source>
        <dbReference type="EMBL" id="BBX98032.1"/>
    </source>
</evidence>
<dbReference type="KEGG" id="mlj:MLAC_33260"/>
<dbReference type="RefSeq" id="WP_085162085.1">
    <property type="nucleotide sequence ID" value="NZ_AP022581.1"/>
</dbReference>
<keyword evidence="11" id="KW-0902">Two-component regulatory system</keyword>
<evidence type="ECO:0000256" key="4">
    <source>
        <dbReference type="ARBA" id="ARBA00022553"/>
    </source>
</evidence>
<dbReference type="EC" id="2.7.13.3" evidence="3"/>
<evidence type="ECO:0000259" key="15">
    <source>
        <dbReference type="SMART" id="SM00387"/>
    </source>
</evidence>
<keyword evidence="13" id="KW-0472">Membrane</keyword>
<dbReference type="OrthoDB" id="4652229at2"/>
<dbReference type="Gene3D" id="3.30.565.10">
    <property type="entry name" value="Histidine kinase-like ATPase, C-terminal domain"/>
    <property type="match status" value="1"/>
</dbReference>
<evidence type="ECO:0000259" key="14">
    <source>
        <dbReference type="SMART" id="SM00304"/>
    </source>
</evidence>
<feature type="transmembrane region" description="Helical" evidence="13">
    <location>
        <begin position="48"/>
        <end position="69"/>
    </location>
</feature>
<evidence type="ECO:0000256" key="11">
    <source>
        <dbReference type="ARBA" id="ARBA00023012"/>
    </source>
</evidence>
<name>A0A1X1XW89_9MYCO</name>
<dbReference type="SMART" id="SM00304">
    <property type="entry name" value="HAMP"/>
    <property type="match status" value="1"/>
</dbReference>
<evidence type="ECO:0000256" key="10">
    <source>
        <dbReference type="ARBA" id="ARBA00022989"/>
    </source>
</evidence>
<reference evidence="16 17" key="1">
    <citation type="journal article" date="2019" name="Emerg. Microbes Infect.">
        <title>Comprehensive subspecies identification of 175 nontuberculous mycobacteria species based on 7547 genomic profiles.</title>
        <authorList>
            <person name="Matsumoto Y."/>
            <person name="Kinjo T."/>
            <person name="Motooka D."/>
            <person name="Nabeya D."/>
            <person name="Jung N."/>
            <person name="Uechi K."/>
            <person name="Horii T."/>
            <person name="Iida T."/>
            <person name="Fujita J."/>
            <person name="Nakamura S."/>
        </authorList>
    </citation>
    <scope>NUCLEOTIDE SEQUENCE [LARGE SCALE GENOMIC DNA]</scope>
    <source>
        <strain evidence="16 17">JCM 15657</strain>
    </source>
</reference>
<evidence type="ECO:0000256" key="2">
    <source>
        <dbReference type="ARBA" id="ARBA00004370"/>
    </source>
</evidence>
<dbReference type="SUPFAM" id="SSF55874">
    <property type="entry name" value="ATPase domain of HSP90 chaperone/DNA topoisomerase II/histidine kinase"/>
    <property type="match status" value="1"/>
</dbReference>
<proteinExistence type="predicted"/>
<keyword evidence="8" id="KW-0418">Kinase</keyword>
<dbReference type="InterPro" id="IPR050980">
    <property type="entry name" value="2C_sensor_his_kinase"/>
</dbReference>
<evidence type="ECO:0000256" key="9">
    <source>
        <dbReference type="ARBA" id="ARBA00022840"/>
    </source>
</evidence>
<dbReference type="GO" id="GO:0000160">
    <property type="term" value="P:phosphorelay signal transduction system"/>
    <property type="evidence" value="ECO:0007669"/>
    <property type="project" value="UniProtKB-KW"/>
</dbReference>
<keyword evidence="9" id="KW-0067">ATP-binding</keyword>
<feature type="domain" description="HAMP" evidence="14">
    <location>
        <begin position="346"/>
        <end position="412"/>
    </location>
</feature>
<keyword evidence="10 13" id="KW-1133">Transmembrane helix</keyword>
<dbReference type="STRING" id="169765.AWC15_05730"/>
<dbReference type="InterPro" id="IPR036890">
    <property type="entry name" value="HATPase_C_sf"/>
</dbReference>
<evidence type="ECO:0000256" key="5">
    <source>
        <dbReference type="ARBA" id="ARBA00022679"/>
    </source>
</evidence>
<dbReference type="AlphaFoldDB" id="A0A1X1XW89"/>
<feature type="domain" description="Histidine kinase/HSP90-like ATPase" evidence="15">
    <location>
        <begin position="524"/>
        <end position="639"/>
    </location>
</feature>
<feature type="compositionally biased region" description="Basic and acidic residues" evidence="12">
    <location>
        <begin position="835"/>
        <end position="844"/>
    </location>
</feature>
<evidence type="ECO:0000256" key="8">
    <source>
        <dbReference type="ARBA" id="ARBA00022777"/>
    </source>
</evidence>
<keyword evidence="17" id="KW-1185">Reference proteome</keyword>
<accession>A0A1X1XW89</accession>
<dbReference type="GO" id="GO:0016020">
    <property type="term" value="C:membrane"/>
    <property type="evidence" value="ECO:0007669"/>
    <property type="project" value="UniProtKB-SubCell"/>
</dbReference>
<evidence type="ECO:0000256" key="3">
    <source>
        <dbReference type="ARBA" id="ARBA00012438"/>
    </source>
</evidence>
<evidence type="ECO:0000256" key="12">
    <source>
        <dbReference type="SAM" id="MobiDB-lite"/>
    </source>
</evidence>
<dbReference type="InterPro" id="IPR003660">
    <property type="entry name" value="HAMP_dom"/>
</dbReference>
<dbReference type="Proteomes" id="UP000466396">
    <property type="component" value="Chromosome"/>
</dbReference>
<sequence>MTVFTRPTALVAAAAPGIAAVPAGEPAPAGRKKRRPRPRAWSLRNWPVGWKVVAIALVPLVLATAFGGLRIQGAMANSSGLRLVAARADVIPAITKYMSALDVALLASSTGRDVEGAKKNFAARKYELQTRLADTDVIPDVRSGVNMLLNGGQALLDKALADSIGLRDRVTTYAPILLTAEDAINASVRVDSEQIRTQVQGLSRAVGARGQMTLQEILVTRGADLPEPQLRTSMITLAGTEPSTLFGMSAVLGVGSTDAKTLQQQMVNRMAIMSDPASVLVDNPELLHSIQTTRGIAEQVINDATASVTKSVQGQATDRRNAAIRDTVLALAALVIALAIVLLVARALVGPLRLLRDGALKVAHTDLGEEIAAVRAGAEPIPEPLPVYTTEEIGQVAHAVDELHTQALLLAGDEARLRLLVNDMFETMSRRSRSLVDQQLSLIDRLERNEEDPERLDSLFRLDHLAARLRRNSANLLVLAGAELSREQRRPVPLSTVINAARSEVEDYRRVETVKVPDCTVTGAAAGAVIHLLAELIDNALRYSPPTTSVRVSAARGRDGGALLRVADSGLGMNDADRRMANMRLQAGGEVTPDSARHMGLFVVGRLAGRHGIRVGLRGPATGEAGSGTTAEVYLPPAVLVEGLAKESARAPKPRAFAVTPPGAESATASGAAVLAASRHDGAGESGPPVTLLPRRNPGSSGITDVPVQPAEHQQRRPRRQLPTPWWENGFQQEPNPAPRETPARVAQQAPERAPAKAATDTSAFFARRSPRPARPAPPAKPAAKPSGPPGPANEDVIYQRMLSEMMGDPHELANSADLDWQSVWDRGWSAAAEAEDKPVESHTDQGLPVRTPGARLVPGAAGPDQEDPGRPIASNGGSHQGRQPSRQPQHAAALRDPDAVRASISSHFGGVRSGRSHARETSQEPDRQ</sequence>
<feature type="compositionally biased region" description="Polar residues" evidence="12">
    <location>
        <begin position="876"/>
        <end position="889"/>
    </location>
</feature>
<organism evidence="16 17">
    <name type="scientific">Mycobacterium lacus</name>
    <dbReference type="NCBI Taxonomy" id="169765"/>
    <lineage>
        <taxon>Bacteria</taxon>
        <taxon>Bacillati</taxon>
        <taxon>Actinomycetota</taxon>
        <taxon>Actinomycetes</taxon>
        <taxon>Mycobacteriales</taxon>
        <taxon>Mycobacteriaceae</taxon>
        <taxon>Mycobacterium</taxon>
    </lineage>
</organism>
<evidence type="ECO:0000256" key="13">
    <source>
        <dbReference type="SAM" id="Phobius"/>
    </source>
</evidence>
<keyword evidence="5" id="KW-0808">Transferase</keyword>
<feature type="compositionally biased region" description="Basic and acidic residues" evidence="12">
    <location>
        <begin position="918"/>
        <end position="929"/>
    </location>
</feature>
<evidence type="ECO:0000256" key="1">
    <source>
        <dbReference type="ARBA" id="ARBA00000085"/>
    </source>
</evidence>
<keyword evidence="6 13" id="KW-0812">Transmembrane</keyword>
<keyword evidence="7" id="KW-0547">Nucleotide-binding</keyword>
<dbReference type="InterPro" id="IPR003594">
    <property type="entry name" value="HATPase_dom"/>
</dbReference>
<evidence type="ECO:0000313" key="17">
    <source>
        <dbReference type="Proteomes" id="UP000466396"/>
    </source>
</evidence>
<dbReference type="Gene3D" id="6.10.340.10">
    <property type="match status" value="1"/>
</dbReference>
<comment type="catalytic activity">
    <reaction evidence="1">
        <text>ATP + protein L-histidine = ADP + protein N-phospho-L-histidine.</text>
        <dbReference type="EC" id="2.7.13.3"/>
    </reaction>
</comment>
<dbReference type="Pfam" id="PF02518">
    <property type="entry name" value="HATPase_c"/>
    <property type="match status" value="1"/>
</dbReference>
<dbReference type="PANTHER" id="PTHR44936">
    <property type="entry name" value="SENSOR PROTEIN CREC"/>
    <property type="match status" value="1"/>
</dbReference>
<dbReference type="SMART" id="SM00387">
    <property type="entry name" value="HATPase_c"/>
    <property type="match status" value="1"/>
</dbReference>
<feature type="region of interest" description="Disordered" evidence="12">
    <location>
        <begin position="670"/>
        <end position="802"/>
    </location>
</feature>
<dbReference type="GO" id="GO:0005524">
    <property type="term" value="F:ATP binding"/>
    <property type="evidence" value="ECO:0007669"/>
    <property type="project" value="UniProtKB-KW"/>
</dbReference>
<feature type="region of interest" description="Disordered" evidence="12">
    <location>
        <begin position="830"/>
        <end position="929"/>
    </location>
</feature>
<dbReference type="GO" id="GO:0004673">
    <property type="term" value="F:protein histidine kinase activity"/>
    <property type="evidence" value="ECO:0007669"/>
    <property type="project" value="UniProtKB-EC"/>
</dbReference>
<keyword evidence="4" id="KW-0597">Phosphoprotein</keyword>
<feature type="compositionally biased region" description="Pro residues" evidence="12">
    <location>
        <begin position="773"/>
        <end position="792"/>
    </location>
</feature>
<evidence type="ECO:0000256" key="7">
    <source>
        <dbReference type="ARBA" id="ARBA00022741"/>
    </source>
</evidence>
<protein>
    <recommendedName>
        <fullName evidence="3">histidine kinase</fullName>
        <ecNumber evidence="3">2.7.13.3</ecNumber>
    </recommendedName>
</protein>
<dbReference type="EMBL" id="AP022581">
    <property type="protein sequence ID" value="BBX98032.1"/>
    <property type="molecule type" value="Genomic_DNA"/>
</dbReference>